<dbReference type="Pfam" id="PF21764">
    <property type="entry name" value="Invasin_D4"/>
    <property type="match status" value="1"/>
</dbReference>
<proteinExistence type="inferred from homology"/>
<evidence type="ECO:0000313" key="3">
    <source>
        <dbReference type="EMBL" id="EFE10399.1"/>
    </source>
</evidence>
<dbReference type="InterPro" id="IPR013783">
    <property type="entry name" value="Ig-like_fold"/>
</dbReference>
<dbReference type="InterPro" id="IPR048658">
    <property type="entry name" value="Invasin_D4"/>
</dbReference>
<feature type="domain" description="Big-1" evidence="2">
    <location>
        <begin position="349"/>
        <end position="441"/>
    </location>
</feature>
<feature type="domain" description="Big-1" evidence="2">
    <location>
        <begin position="543"/>
        <end position="642"/>
    </location>
</feature>
<dbReference type="Gene3D" id="2.40.160.160">
    <property type="entry name" value="Inverse autotransporter, beta-domain"/>
    <property type="match status" value="1"/>
</dbReference>
<dbReference type="PANTHER" id="PTHR39576">
    <property type="entry name" value="ATTACHING AND EFFACING PROTEIN HOMOLOG-RELATED-RELATED"/>
    <property type="match status" value="1"/>
</dbReference>
<protein>
    <submittedName>
        <fullName evidence="3">Putative molybdenum cofactor biosynthesis protein C</fullName>
    </submittedName>
</protein>
<dbReference type="InterPro" id="IPR051715">
    <property type="entry name" value="Intimin-Invasin_domain"/>
</dbReference>
<dbReference type="InterPro" id="IPR008964">
    <property type="entry name" value="Invasin/intimin_cell_adhesion"/>
</dbReference>
<dbReference type="RefSeq" id="WP_006684012.1">
    <property type="nucleotide sequence ID" value="NZ_GG730299.1"/>
</dbReference>
<dbReference type="SUPFAM" id="SSF49373">
    <property type="entry name" value="Invasin/intimin cell-adhesion fragments"/>
    <property type="match status" value="11"/>
</dbReference>
<feature type="domain" description="Big-1" evidence="2">
    <location>
        <begin position="945"/>
        <end position="1035"/>
    </location>
</feature>
<dbReference type="InterPro" id="IPR024519">
    <property type="entry name" value="IAT_beta"/>
</dbReference>
<evidence type="ECO:0000256" key="1">
    <source>
        <dbReference type="ARBA" id="ARBA00010116"/>
    </source>
</evidence>
<feature type="domain" description="Big-1" evidence="2">
    <location>
        <begin position="1237"/>
        <end position="1331"/>
    </location>
</feature>
<dbReference type="eggNOG" id="COG2373">
    <property type="taxonomic scope" value="Bacteria"/>
</dbReference>
<evidence type="ECO:0000259" key="2">
    <source>
        <dbReference type="PROSITE" id="PS51127"/>
    </source>
</evidence>
<dbReference type="PRINTS" id="PR01369">
    <property type="entry name" value="INTIMIN"/>
</dbReference>
<sequence>MMKSSIKNNNSFFLSLKSKLIIWSQIVLQILFPLFTVFPVHAAPATTTKETTVAMPYSQELSTLASSTASGTDGAKSAATGMATSAAASSVQQWLSQFGTARVQLNVDDNGNWDDSAVDLLAPLYDNKKAVLFTQLGLRAPDGRTTGNLGMGVRTFYLENWMFGGNVFFDDDFTGKNRRVGFGAEAWTNYLKLSANTYVGTTNWHSSRDFTDYNEKPADGYDIRAEGYLPAYPQLGAKLMYEQYYGDKVALFDTDHLQSNPSAVTTGISYTPVPLVQLAVDYKRGQDSMDDTQFQVNFRYDFGHDWRYQIDPENVKAERSLAGSRYDLVERNNQIVLQYKKKDEQGVSKLTLQTVADNAPADGLTPNTLQVLATNSSNEPVRNASIAWSTSGDAKLDSLTAVTNAQGIAVVNLTNTSPATVQVTAKSGNVSAMQDSHFNSVTVSHLILALDKDGSVADGVTPNSAIATVTDINNRPITNGKIVWSVDTPATLKNAQTTTDANGQAHMQYVSTQAGTVTIKASAGDLSATQQGSFVSNAVNAQITEFTVTTNNSPADGATPNKALVTVKDNNGNPVSGASVAVSSDKSTVSFVALKRARTGTASQTDANGQLTVYFTDTVAETTTLTATLDNGNTKNANAVFTANSATAQLQDLTLTRDGSYADGSTANTAEVTVKDVNGNPVTGLNVSWSADKATVKFASAAVTDGTGKAVISFTDTVAETLTLKAQLDNGNNLTAQSRFVANAGTATLQNLKVTKDGSVANGSDANTAEVYVKDATGNPVVDQDVTWSTDKSGITLTPGGKTDGTGKTTVSYTSLTAQSFQLTARLGNGQNASAASLFVPDTASERISAFTVTTGAVANGTATNTATVTVVDAQNNAVPDADITWSVDGTAKLASTSGKTGPDGSLNVTLTDIKAETVNVKVQLASGSSQTQPSTFVADATTAKIGSYTVTTDALADGIATNTGTVIVVDANSNPLSGVNVKWSVTGNAKLPDTTGTTGSDGVATVNLSDTTAETVTLTVDTGSESQGLPVRFIPDTNTAVIQTLTLDTTGSLANGSAANKVTATVVDGKGNILPDQAITWTADKSTVRLTPSGNTGSDGRASVTFTDTVAETVILKAQLANGNNKIQSSQFVADASTAVITDLVVSPDNSRADGIQTNVATATVKDGTGNILANQNVRWTASRSSVVLTPSGITDANGQASVSMMDTEGGTVDVTATLDNTNAMKRTATFLSLNVVSLTSDVDSQKANNGDVITFTATVKDSAGVAVANTPVTFTTTGSATLSAASVQTDGAGQAVVTLKDGVGESVTVKAVAGINAADNGQTKPVTFVAAKITGVTAYGQTFAPDSGFPQTGLYGAEFQLVIDDDAANASNYTWSVDSGASGWLFVTSPGVLAMRGTPANSATVTITATPTAGGQPLTYTFTLKHWFTSEGTGSADPADADTLCQSRGRELPGYSDFSNGAPSSYGTRAVGTMLGEWGNPSQYPFWSHVGDVEGMWTKDTSASTGQRIYVLWNNFVDEKVLTSASGEVDIVCKAF</sequence>
<feature type="domain" description="Big-1" evidence="2">
    <location>
        <begin position="1043"/>
        <end position="1134"/>
    </location>
</feature>
<name>D4B7P6_9ENTR</name>
<gene>
    <name evidence="3" type="ORF">CIT292_06569</name>
</gene>
<dbReference type="PANTHER" id="PTHR39576:SF2">
    <property type="entry name" value="ATTACHING AND EFFACING PROTEIN HOMOLOG-RELATED"/>
    <property type="match status" value="1"/>
</dbReference>
<feature type="domain" description="Big-1" evidence="2">
    <location>
        <begin position="1142"/>
        <end position="1233"/>
    </location>
</feature>
<dbReference type="Pfam" id="PF11924">
    <property type="entry name" value="IAT_beta"/>
    <property type="match status" value="1"/>
</dbReference>
<dbReference type="FunFam" id="2.40.160.160:FF:000001">
    <property type="entry name" value="Intimin-like inverse autotransporter SinH"/>
    <property type="match status" value="1"/>
</dbReference>
<dbReference type="EMBL" id="ABWL02000002">
    <property type="protein sequence ID" value="EFE10399.1"/>
    <property type="molecule type" value="Genomic_DNA"/>
</dbReference>
<comment type="caution">
    <text evidence="3">The sequence shown here is derived from an EMBL/GenBank/DDBJ whole genome shotgun (WGS) entry which is preliminary data.</text>
</comment>
<dbReference type="Gene3D" id="2.60.40.1080">
    <property type="match status" value="1"/>
</dbReference>
<feature type="domain" description="Big-1" evidence="2">
    <location>
        <begin position="650"/>
        <end position="741"/>
    </location>
</feature>
<dbReference type="HOGENOM" id="CLU_000210_1_2_6"/>
<organism evidence="3 4">
    <name type="scientific">Citrobacter youngae ATCC 29220</name>
    <dbReference type="NCBI Taxonomy" id="500640"/>
    <lineage>
        <taxon>Bacteria</taxon>
        <taxon>Pseudomonadati</taxon>
        <taxon>Pseudomonadota</taxon>
        <taxon>Gammaproteobacteria</taxon>
        <taxon>Enterobacterales</taxon>
        <taxon>Enterobacteriaceae</taxon>
        <taxon>Citrobacter</taxon>
        <taxon>Citrobacter freundii complex</taxon>
    </lineage>
</organism>
<evidence type="ECO:0000313" key="4">
    <source>
        <dbReference type="Proteomes" id="UP000003880"/>
    </source>
</evidence>
<dbReference type="GO" id="GO:0009279">
    <property type="term" value="C:cell outer membrane"/>
    <property type="evidence" value="ECO:0007669"/>
    <property type="project" value="TreeGrafter"/>
</dbReference>
<feature type="domain" description="Big-1" evidence="2">
    <location>
        <begin position="847"/>
        <end position="938"/>
    </location>
</feature>
<dbReference type="InterPro" id="IPR003344">
    <property type="entry name" value="Big_1_dom"/>
</dbReference>
<dbReference type="Pfam" id="PF02369">
    <property type="entry name" value="Big_1"/>
    <property type="match status" value="10"/>
</dbReference>
<dbReference type="PROSITE" id="PS51127">
    <property type="entry name" value="BIG1"/>
    <property type="match status" value="10"/>
</dbReference>
<dbReference type="InterPro" id="IPR003535">
    <property type="entry name" value="Intimin/invasin_bac"/>
</dbReference>
<dbReference type="InterPro" id="IPR038177">
    <property type="entry name" value="IAT_beta_sf"/>
</dbReference>
<dbReference type="Gene3D" id="2.60.40.10">
    <property type="entry name" value="Immunoglobulins"/>
    <property type="match status" value="10"/>
</dbReference>
<dbReference type="GO" id="GO:0007155">
    <property type="term" value="P:cell adhesion"/>
    <property type="evidence" value="ECO:0007669"/>
    <property type="project" value="InterPro"/>
</dbReference>
<dbReference type="Proteomes" id="UP000003880">
    <property type="component" value="Unassembled WGS sequence"/>
</dbReference>
<dbReference type="SMART" id="SM00634">
    <property type="entry name" value="BID_1"/>
    <property type="match status" value="10"/>
</dbReference>
<feature type="domain" description="Big-1" evidence="2">
    <location>
        <begin position="445"/>
        <end position="535"/>
    </location>
</feature>
<accession>D4B7P6</accession>
<feature type="domain" description="Big-1" evidence="2">
    <location>
        <begin position="749"/>
        <end position="839"/>
    </location>
</feature>
<comment type="similarity">
    <text evidence="1">Belongs to the intimin/invasin family.</text>
</comment>
<reference evidence="3 4" key="1">
    <citation type="submission" date="2010-02" db="EMBL/GenBank/DDBJ databases">
        <authorList>
            <person name="Weinstock G."/>
            <person name="Sodergren E."/>
            <person name="Clifton S."/>
            <person name="Fulton L."/>
            <person name="Fulton B."/>
            <person name="Courtney L."/>
            <person name="Fronick C."/>
            <person name="Harrison M."/>
            <person name="Strong C."/>
            <person name="Farmer C."/>
            <person name="Delahaunty K."/>
            <person name="Markovic C."/>
            <person name="Hall O."/>
            <person name="Minx P."/>
            <person name="Tomlinson C."/>
            <person name="Mitreva M."/>
            <person name="Nelson J."/>
            <person name="Hou S."/>
            <person name="Wollam A."/>
            <person name="Pepin K.H."/>
            <person name="Johnson M."/>
            <person name="Bhonagiri V."/>
            <person name="Zhang X."/>
            <person name="Suruliraj S."/>
            <person name="Warren W."/>
            <person name="Chinwalla A."/>
            <person name="Mardis E.R."/>
            <person name="Wilson R.K."/>
        </authorList>
    </citation>
    <scope>NUCLEOTIDE SEQUENCE [LARGE SCALE GENOMIC DNA]</scope>
    <source>
        <strain evidence="3 4">ATCC 29220</strain>
    </source>
</reference>